<dbReference type="CDD" id="cd09898">
    <property type="entry name" value="H3TH_53EXO"/>
    <property type="match status" value="1"/>
</dbReference>
<dbReference type="CDD" id="cd08637">
    <property type="entry name" value="DNA_pol_A_pol_I_C"/>
    <property type="match status" value="1"/>
</dbReference>
<evidence type="ECO:0000256" key="4">
    <source>
        <dbReference type="ARBA" id="ARBA00022679"/>
    </source>
</evidence>
<dbReference type="PROSITE" id="PS00447">
    <property type="entry name" value="DNA_POLYMERASE_A"/>
    <property type="match status" value="1"/>
</dbReference>
<dbReference type="Pfam" id="PF01612">
    <property type="entry name" value="DNA_pol_A_exo1"/>
    <property type="match status" value="1"/>
</dbReference>
<dbReference type="SMART" id="SM00279">
    <property type="entry name" value="HhH2"/>
    <property type="match status" value="1"/>
</dbReference>
<keyword evidence="13 16" id="KW-0234">DNA repair</keyword>
<dbReference type="SMART" id="SM00482">
    <property type="entry name" value="POLAc"/>
    <property type="match status" value="1"/>
</dbReference>
<dbReference type="NCBIfam" id="TIGR00593">
    <property type="entry name" value="pola"/>
    <property type="match status" value="1"/>
</dbReference>
<dbReference type="FunFam" id="1.10.150.20:FF:000003">
    <property type="entry name" value="DNA polymerase I"/>
    <property type="match status" value="1"/>
</dbReference>
<accession>A0A1F7RNY9</accession>
<dbReference type="InterPro" id="IPR019760">
    <property type="entry name" value="DNA-dir_DNA_pol_A_CS"/>
</dbReference>
<proteinExistence type="inferred from homology"/>
<evidence type="ECO:0000256" key="7">
    <source>
        <dbReference type="ARBA" id="ARBA00022722"/>
    </source>
</evidence>
<keyword evidence="5 16" id="KW-0548">Nucleotidyltransferase</keyword>
<dbReference type="InterPro" id="IPR002562">
    <property type="entry name" value="3'-5'_exonuclease_dom"/>
</dbReference>
<dbReference type="InterPro" id="IPR002421">
    <property type="entry name" value="5-3_exonuclease"/>
</dbReference>
<protein>
    <recommendedName>
        <fullName evidence="3 15">DNA polymerase I</fullName>
        <ecNumber evidence="2 15">2.7.7.7</ecNumber>
    </recommendedName>
</protein>
<evidence type="ECO:0000313" key="20">
    <source>
        <dbReference type="EMBL" id="OGL43233.1"/>
    </source>
</evidence>
<dbReference type="SMART" id="SM00474">
    <property type="entry name" value="35EXOc"/>
    <property type="match status" value="1"/>
</dbReference>
<evidence type="ECO:0000256" key="8">
    <source>
        <dbReference type="ARBA" id="ARBA00022763"/>
    </source>
</evidence>
<dbReference type="InterPro" id="IPR020046">
    <property type="entry name" value="5-3_exonucl_a-hlix_arch_N"/>
</dbReference>
<comment type="caution">
    <text evidence="20">The sequence shown here is derived from an EMBL/GenBank/DDBJ whole genome shotgun (WGS) entry which is preliminary data.</text>
</comment>
<keyword evidence="9 16" id="KW-0378">Hydrolase</keyword>
<evidence type="ECO:0000259" key="18">
    <source>
        <dbReference type="SMART" id="SM00475"/>
    </source>
</evidence>
<dbReference type="GO" id="GO:0003887">
    <property type="term" value="F:DNA-directed DNA polymerase activity"/>
    <property type="evidence" value="ECO:0007669"/>
    <property type="project" value="UniProtKB-UniRule"/>
</dbReference>
<dbReference type="SUPFAM" id="SSF47807">
    <property type="entry name" value="5' to 3' exonuclease, C-terminal subdomain"/>
    <property type="match status" value="1"/>
</dbReference>
<dbReference type="InterPro" id="IPR043502">
    <property type="entry name" value="DNA/RNA_pol_sf"/>
</dbReference>
<dbReference type="Pfam" id="PF01367">
    <property type="entry name" value="5_3_exonuc"/>
    <property type="match status" value="1"/>
</dbReference>
<comment type="similarity">
    <text evidence="1 16">Belongs to the DNA polymerase type-A family.</text>
</comment>
<feature type="domain" description="5'-3' exonuclease" evidence="18">
    <location>
        <begin position="3"/>
        <end position="258"/>
    </location>
</feature>
<sequence length="887" mass="101004">MGKHLFLIDGSNYIYRAFYATPYLSNSKGLPTNAILSFTNMVRKLIKEHNPEYLAFAFDRKEKTFRQEEYKEYKAKRPPMPENLIPQIPYIKKIVELLNIPLLETPGFEADDIIGTVSLKAINSGFNVTIVSGDKDLMQLVGDKLDIFDTMTDKRTGIEEVKKKFGVSPDKVVDVMGLAGDPSDNIPGVPGIGPKTGAKLIQEFSSLENLFENIKAVKKNSLREKIEAHAEQARLSKRLATIRRDVSLEADIESFKLREPYTQELVNLFAELEFRNLLKEFTEKGSYEDKEYKVILSEVELLKLTESLKETREFAFDTETTSLEPMEADLVGLSFCINPGYSYYIPVAHNYENCPEQIPKKTVLNSLKPVLEDQGIKKIGQNIKYDNIILKKEGIDLKGISFDTMLASYLINPSRQRHNLDDLSLEYIGSKMISYSEVTSTLPKGSSFASVEIEKACTYSCEDSDVALKLSRIFDNKLEELDLKDLFVNVEMPLLEVLVAMEMKGVKVNEKLLKELSKKLDDELKELIEKIYSLAGREFNINSSQQLGEILFKEMKLPPAKKTKSGYSTDLGVLEELAIDNELPRQVLNYRHISKLKSTYVDALPRMINEKTGRIHTSYNQAVTATGRLSSSNPNLQNIPIKTEYGKKIREAFITEPGYMLLCADYSQIELRILAHMSGDELLVEAFRQNQDIHIRTASEIFGLEPDLISEQMRNIAKTVNFGIIYGISSFTLSRDLGISQKNAKKYIDNYFERHKGVSSFIEDTVKYAEENGYVKTLLNRRRYIPELKSRDRNIYNLGRRTAVNTVIQGTAADAIKVAMIKIYERLKKINSQANIILQVHDELVFEVPEKEVENLKNLIKNEMETVLELNVPLKVNIFAGKNWLME</sequence>
<evidence type="ECO:0000256" key="6">
    <source>
        <dbReference type="ARBA" id="ARBA00022705"/>
    </source>
</evidence>
<dbReference type="SUPFAM" id="SSF88723">
    <property type="entry name" value="PIN domain-like"/>
    <property type="match status" value="1"/>
</dbReference>
<evidence type="ECO:0000313" key="21">
    <source>
        <dbReference type="Proteomes" id="UP000178526"/>
    </source>
</evidence>
<dbReference type="InterPro" id="IPR036279">
    <property type="entry name" value="5-3_exonuclease_C_sf"/>
</dbReference>
<evidence type="ECO:0000256" key="3">
    <source>
        <dbReference type="ARBA" id="ARBA00020311"/>
    </source>
</evidence>
<dbReference type="CDD" id="cd09859">
    <property type="entry name" value="PIN_53EXO"/>
    <property type="match status" value="1"/>
</dbReference>
<keyword evidence="8 16" id="KW-0227">DNA damage</keyword>
<dbReference type="InterPro" id="IPR020045">
    <property type="entry name" value="DNA_polI_H3TH"/>
</dbReference>
<dbReference type="Gene3D" id="3.40.50.1010">
    <property type="entry name" value="5'-nuclease"/>
    <property type="match status" value="1"/>
</dbReference>
<dbReference type="Gene3D" id="3.30.420.10">
    <property type="entry name" value="Ribonuclease H-like superfamily/Ribonuclease H"/>
    <property type="match status" value="1"/>
</dbReference>
<dbReference type="FunFam" id="3.40.50.1010:FF:000001">
    <property type="entry name" value="DNA polymerase I"/>
    <property type="match status" value="1"/>
</dbReference>
<evidence type="ECO:0000256" key="10">
    <source>
        <dbReference type="ARBA" id="ARBA00022839"/>
    </source>
</evidence>
<reference evidence="20 21" key="1">
    <citation type="journal article" date="2016" name="Nat. Commun.">
        <title>Thousands of microbial genomes shed light on interconnected biogeochemical processes in an aquifer system.</title>
        <authorList>
            <person name="Anantharaman K."/>
            <person name="Brown C.T."/>
            <person name="Hug L.A."/>
            <person name="Sharon I."/>
            <person name="Castelle C.J."/>
            <person name="Probst A.J."/>
            <person name="Thomas B.C."/>
            <person name="Singh A."/>
            <person name="Wilkins M.J."/>
            <person name="Karaoz U."/>
            <person name="Brodie E.L."/>
            <person name="Williams K.H."/>
            <person name="Hubbard S.S."/>
            <person name="Banfield J.F."/>
        </authorList>
    </citation>
    <scope>NUCLEOTIDE SEQUENCE [LARGE SCALE GENOMIC DNA]</scope>
</reference>
<dbReference type="GO" id="GO:0008409">
    <property type="term" value="F:5'-3' exonuclease activity"/>
    <property type="evidence" value="ECO:0007669"/>
    <property type="project" value="UniProtKB-UniRule"/>
</dbReference>
<dbReference type="Pfam" id="PF00476">
    <property type="entry name" value="DNA_pol_A"/>
    <property type="match status" value="1"/>
</dbReference>
<evidence type="ECO:0000256" key="9">
    <source>
        <dbReference type="ARBA" id="ARBA00022801"/>
    </source>
</evidence>
<dbReference type="GO" id="GO:0003677">
    <property type="term" value="F:DNA binding"/>
    <property type="evidence" value="ECO:0007669"/>
    <property type="project" value="UniProtKB-UniRule"/>
</dbReference>
<evidence type="ECO:0000256" key="15">
    <source>
        <dbReference type="NCBIfam" id="TIGR00593"/>
    </source>
</evidence>
<feature type="domain" description="3'-5' exonuclease" evidence="17">
    <location>
        <begin position="292"/>
        <end position="479"/>
    </location>
</feature>
<dbReference type="PANTHER" id="PTHR10133">
    <property type="entry name" value="DNA POLYMERASE I"/>
    <property type="match status" value="1"/>
</dbReference>
<evidence type="ECO:0000256" key="2">
    <source>
        <dbReference type="ARBA" id="ARBA00012417"/>
    </source>
</evidence>
<dbReference type="NCBIfam" id="NF004397">
    <property type="entry name" value="PRK05755.1"/>
    <property type="match status" value="1"/>
</dbReference>
<evidence type="ECO:0000256" key="13">
    <source>
        <dbReference type="ARBA" id="ARBA00023204"/>
    </source>
</evidence>
<evidence type="ECO:0000256" key="1">
    <source>
        <dbReference type="ARBA" id="ARBA00007705"/>
    </source>
</evidence>
<dbReference type="CDD" id="cd06139">
    <property type="entry name" value="DNA_polA_I_Ecoli_like_exo"/>
    <property type="match status" value="1"/>
</dbReference>
<evidence type="ECO:0000256" key="11">
    <source>
        <dbReference type="ARBA" id="ARBA00022932"/>
    </source>
</evidence>
<keyword evidence="6 16" id="KW-0235">DNA replication</keyword>
<comment type="catalytic activity">
    <reaction evidence="14 16">
        <text>DNA(n) + a 2'-deoxyribonucleoside 5'-triphosphate = DNA(n+1) + diphosphate</text>
        <dbReference type="Rhea" id="RHEA:22508"/>
        <dbReference type="Rhea" id="RHEA-COMP:17339"/>
        <dbReference type="Rhea" id="RHEA-COMP:17340"/>
        <dbReference type="ChEBI" id="CHEBI:33019"/>
        <dbReference type="ChEBI" id="CHEBI:61560"/>
        <dbReference type="ChEBI" id="CHEBI:173112"/>
        <dbReference type="EC" id="2.7.7.7"/>
    </reaction>
</comment>
<evidence type="ECO:0000256" key="5">
    <source>
        <dbReference type="ARBA" id="ARBA00022695"/>
    </source>
</evidence>
<evidence type="ECO:0000256" key="12">
    <source>
        <dbReference type="ARBA" id="ARBA00023125"/>
    </source>
</evidence>
<dbReference type="GO" id="GO:0006261">
    <property type="term" value="P:DNA-templated DNA replication"/>
    <property type="evidence" value="ECO:0007669"/>
    <property type="project" value="UniProtKB-UniRule"/>
</dbReference>
<dbReference type="EMBL" id="MGDB01000009">
    <property type="protein sequence ID" value="OGL43233.1"/>
    <property type="molecule type" value="Genomic_DNA"/>
</dbReference>
<dbReference type="Pfam" id="PF02739">
    <property type="entry name" value="5_3_exonuc_N"/>
    <property type="match status" value="1"/>
</dbReference>
<dbReference type="FunFam" id="3.30.420.10:FF:000026">
    <property type="entry name" value="DNA polymerase I"/>
    <property type="match status" value="1"/>
</dbReference>
<dbReference type="SMART" id="SM00475">
    <property type="entry name" value="53EXOc"/>
    <property type="match status" value="1"/>
</dbReference>
<keyword evidence="11 16" id="KW-0239">DNA-directed DNA polymerase</keyword>
<dbReference type="Gene3D" id="1.10.150.20">
    <property type="entry name" value="5' to 3' exonuclease, C-terminal subdomain"/>
    <property type="match status" value="2"/>
</dbReference>
<keyword evidence="4 16" id="KW-0808">Transferase</keyword>
<dbReference type="InterPro" id="IPR036397">
    <property type="entry name" value="RNaseH_sf"/>
</dbReference>
<dbReference type="Gene3D" id="3.30.70.370">
    <property type="match status" value="1"/>
</dbReference>
<dbReference type="Proteomes" id="UP000178526">
    <property type="component" value="Unassembled WGS sequence"/>
</dbReference>
<comment type="function">
    <text evidence="16">In addition to polymerase activity, this DNA polymerase exhibits 3'-5' and 5'-3' exonuclease activity.</text>
</comment>
<dbReference type="PANTHER" id="PTHR10133:SF27">
    <property type="entry name" value="DNA POLYMERASE NU"/>
    <property type="match status" value="1"/>
</dbReference>
<gene>
    <name evidence="16" type="primary">polA</name>
    <name evidence="20" type="ORF">A2042_06110</name>
</gene>
<dbReference type="GO" id="GO:0008408">
    <property type="term" value="F:3'-5' exonuclease activity"/>
    <property type="evidence" value="ECO:0007669"/>
    <property type="project" value="UniProtKB-UniRule"/>
</dbReference>
<dbReference type="SUPFAM" id="SSF53098">
    <property type="entry name" value="Ribonuclease H-like"/>
    <property type="match status" value="1"/>
</dbReference>
<dbReference type="EC" id="2.7.7.7" evidence="2 15"/>
<dbReference type="FunFam" id="1.10.150.20:FF:000002">
    <property type="entry name" value="DNA polymerase I"/>
    <property type="match status" value="1"/>
</dbReference>
<keyword evidence="10 16" id="KW-0269">Exonuclease</keyword>
<dbReference type="AlphaFoldDB" id="A0A1F7RNY9"/>
<dbReference type="InterPro" id="IPR018320">
    <property type="entry name" value="DNA_polymerase_1"/>
</dbReference>
<evidence type="ECO:0000256" key="16">
    <source>
        <dbReference type="RuleBase" id="RU004460"/>
    </source>
</evidence>
<dbReference type="InterPro" id="IPR002298">
    <property type="entry name" value="DNA_polymerase_A"/>
</dbReference>
<name>A0A1F7RNY9_9BACT</name>
<dbReference type="SUPFAM" id="SSF56672">
    <property type="entry name" value="DNA/RNA polymerases"/>
    <property type="match status" value="1"/>
</dbReference>
<evidence type="ECO:0000259" key="19">
    <source>
        <dbReference type="SMART" id="SM00482"/>
    </source>
</evidence>
<dbReference type="InterPro" id="IPR008918">
    <property type="entry name" value="HhH2"/>
</dbReference>
<dbReference type="InterPro" id="IPR012337">
    <property type="entry name" value="RNaseH-like_sf"/>
</dbReference>
<keyword evidence="12 16" id="KW-0238">DNA-binding</keyword>
<feature type="domain" description="DNA-directed DNA polymerase family A palm" evidence="19">
    <location>
        <begin position="646"/>
        <end position="852"/>
    </location>
</feature>
<evidence type="ECO:0000256" key="14">
    <source>
        <dbReference type="ARBA" id="ARBA00049244"/>
    </source>
</evidence>
<dbReference type="InterPro" id="IPR001098">
    <property type="entry name" value="DNA-dir_DNA_pol_A_palm_dom"/>
</dbReference>
<evidence type="ECO:0000259" key="17">
    <source>
        <dbReference type="SMART" id="SM00474"/>
    </source>
</evidence>
<dbReference type="InterPro" id="IPR029060">
    <property type="entry name" value="PIN-like_dom_sf"/>
</dbReference>
<organism evidence="20 21">
    <name type="scientific">Candidatus Schekmanbacteria bacterium GWA2_38_11</name>
    <dbReference type="NCBI Taxonomy" id="1817876"/>
    <lineage>
        <taxon>Bacteria</taxon>
        <taxon>Candidatus Schekmaniibacteriota</taxon>
    </lineage>
</organism>
<dbReference type="FunFam" id="1.20.1060.10:FF:000001">
    <property type="entry name" value="DNA polymerase I"/>
    <property type="match status" value="1"/>
</dbReference>
<dbReference type="GO" id="GO:0006302">
    <property type="term" value="P:double-strand break repair"/>
    <property type="evidence" value="ECO:0007669"/>
    <property type="project" value="TreeGrafter"/>
</dbReference>
<dbReference type="Gene3D" id="1.20.1060.10">
    <property type="entry name" value="Taq DNA Polymerase, Chain T, domain 4"/>
    <property type="match status" value="1"/>
</dbReference>
<dbReference type="PRINTS" id="PR00868">
    <property type="entry name" value="DNAPOLI"/>
</dbReference>
<keyword evidence="7" id="KW-0540">Nuclease</keyword>